<dbReference type="Proteomes" id="UP001597467">
    <property type="component" value="Unassembled WGS sequence"/>
</dbReference>
<reference evidence="3" key="1">
    <citation type="journal article" date="2019" name="Int. J. Syst. Evol. Microbiol.">
        <title>The Global Catalogue of Microorganisms (GCM) 10K type strain sequencing project: providing services to taxonomists for standard genome sequencing and annotation.</title>
        <authorList>
            <consortium name="The Broad Institute Genomics Platform"/>
            <consortium name="The Broad Institute Genome Sequencing Center for Infectious Disease"/>
            <person name="Wu L."/>
            <person name="Ma J."/>
        </authorList>
    </citation>
    <scope>NUCLEOTIDE SEQUENCE [LARGE SCALE GENOMIC DNA]</scope>
    <source>
        <strain evidence="3">KCTC 42808</strain>
    </source>
</reference>
<dbReference type="SUPFAM" id="SSF53335">
    <property type="entry name" value="S-adenosyl-L-methionine-dependent methyltransferases"/>
    <property type="match status" value="1"/>
</dbReference>
<comment type="caution">
    <text evidence="2">The sequence shown here is derived from an EMBL/GenBank/DDBJ whole genome shotgun (WGS) entry which is preliminary data.</text>
</comment>
<feature type="domain" description="MnmC-like methyltransferase" evidence="1">
    <location>
        <begin position="145"/>
        <end position="223"/>
    </location>
</feature>
<accession>A0ABW5JZP4</accession>
<dbReference type="PANTHER" id="PTHR39963">
    <property type="entry name" value="SLL0983 PROTEIN"/>
    <property type="match status" value="1"/>
</dbReference>
<dbReference type="EMBL" id="JBHULM010000004">
    <property type="protein sequence ID" value="MFD2541107.1"/>
    <property type="molecule type" value="Genomic_DNA"/>
</dbReference>
<dbReference type="InterPro" id="IPR047785">
    <property type="entry name" value="tRNA_MNMC2"/>
</dbReference>
<dbReference type="RefSeq" id="WP_379900470.1">
    <property type="nucleotide sequence ID" value="NZ_JBHULM010000004.1"/>
</dbReference>
<sequence>MKRKIIITEDGSTTIHIPEWNEQYHSTHGAIQEAQHVYIKNGLHYYIDTNQAKPISILEIGFGTGLNAFMTLLEAERLQLNITYKGVEAFPVLATELKQLNYVSQLNALHQEAAFNKLHAIPWENKAAITKYFDLIKEQKDFSEISEKNAFDIIYFDAFGAEVQPELWTEAIFKSMYTALKENGVLVTYAAKGSVKRALRNVGFNLKRLQGPPGKRHMLRATKVL</sequence>
<dbReference type="PANTHER" id="PTHR39963:SF1">
    <property type="entry name" value="MNMC-LIKE METHYLTRANSFERASE DOMAIN-CONTAINING PROTEIN"/>
    <property type="match status" value="1"/>
</dbReference>
<evidence type="ECO:0000259" key="1">
    <source>
        <dbReference type="Pfam" id="PF05430"/>
    </source>
</evidence>
<gene>
    <name evidence="2" type="primary">mnmD</name>
    <name evidence="2" type="ORF">ACFSSB_02150</name>
</gene>
<evidence type="ECO:0000313" key="2">
    <source>
        <dbReference type="EMBL" id="MFD2541107.1"/>
    </source>
</evidence>
<keyword evidence="3" id="KW-1185">Reference proteome</keyword>
<proteinExistence type="predicted"/>
<dbReference type="InterPro" id="IPR008471">
    <property type="entry name" value="MnmC-like_methylTransf"/>
</dbReference>
<dbReference type="Pfam" id="PF05430">
    <property type="entry name" value="Methyltransf_30"/>
    <property type="match status" value="1"/>
</dbReference>
<evidence type="ECO:0000313" key="3">
    <source>
        <dbReference type="Proteomes" id="UP001597467"/>
    </source>
</evidence>
<organism evidence="2 3">
    <name type="scientific">Lacinutrix gracilariae</name>
    <dbReference type="NCBI Taxonomy" id="1747198"/>
    <lineage>
        <taxon>Bacteria</taxon>
        <taxon>Pseudomonadati</taxon>
        <taxon>Bacteroidota</taxon>
        <taxon>Flavobacteriia</taxon>
        <taxon>Flavobacteriales</taxon>
        <taxon>Flavobacteriaceae</taxon>
        <taxon>Lacinutrix</taxon>
    </lineage>
</organism>
<protein>
    <submittedName>
        <fullName evidence="2">tRNA (5-methylaminomethyl-2-thiouridine)(34)-methyltransferase MnmD</fullName>
    </submittedName>
</protein>
<dbReference type="NCBIfam" id="NF033855">
    <property type="entry name" value="tRNA_MNMC2"/>
    <property type="match status" value="1"/>
</dbReference>
<dbReference type="InterPro" id="IPR029063">
    <property type="entry name" value="SAM-dependent_MTases_sf"/>
</dbReference>
<name>A0ABW5JZP4_9FLAO</name>
<dbReference type="Gene3D" id="3.40.50.150">
    <property type="entry name" value="Vaccinia Virus protein VP39"/>
    <property type="match status" value="1"/>
</dbReference>